<dbReference type="Proteomes" id="UP000887578">
    <property type="component" value="Unplaced"/>
</dbReference>
<proteinExistence type="predicted"/>
<name>A0A914QJZ6_9BILA</name>
<reference evidence="2" key="1">
    <citation type="submission" date="2022-11" db="UniProtKB">
        <authorList>
            <consortium name="WormBaseParasite"/>
        </authorList>
    </citation>
    <scope>IDENTIFICATION</scope>
</reference>
<evidence type="ECO:0000313" key="2">
    <source>
        <dbReference type="WBParaSite" id="PDA_v2.g3822.t1"/>
    </source>
</evidence>
<organism evidence="1 2">
    <name type="scientific">Panagrolaimus davidi</name>
    <dbReference type="NCBI Taxonomy" id="227884"/>
    <lineage>
        <taxon>Eukaryota</taxon>
        <taxon>Metazoa</taxon>
        <taxon>Ecdysozoa</taxon>
        <taxon>Nematoda</taxon>
        <taxon>Chromadorea</taxon>
        <taxon>Rhabditida</taxon>
        <taxon>Tylenchina</taxon>
        <taxon>Panagrolaimomorpha</taxon>
        <taxon>Panagrolaimoidea</taxon>
        <taxon>Panagrolaimidae</taxon>
        <taxon>Panagrolaimus</taxon>
    </lineage>
</organism>
<keyword evidence="1" id="KW-1185">Reference proteome</keyword>
<sequence>MAQLQSNQSPYSGIDVTSKISNDNSCINTDDIIGTSVTLSTVSMDQIESIVQKYRNPGKRLPKSKAPLNLKRPFSGAQSPLTKSAISISAETLTALNFSLPLSPSSRYHSFSNANLPSINTGQEITPRTSEIYQHLVPALAESYIQTGHKLSPTRTSFEYSTAISRCSTLPSTHHQSISNVHLSSTKIGREIIPRNNETSLITARFNSSIRTGREVSPIPKSSGYQTALSAASPFSPSTQSLFVLI</sequence>
<dbReference type="WBParaSite" id="PDA_v2.g3822.t1">
    <property type="protein sequence ID" value="PDA_v2.g3822.t1"/>
    <property type="gene ID" value="PDA_v2.g3822"/>
</dbReference>
<protein>
    <submittedName>
        <fullName evidence="2">Uncharacterized protein</fullName>
    </submittedName>
</protein>
<dbReference type="AlphaFoldDB" id="A0A914QJZ6"/>
<evidence type="ECO:0000313" key="1">
    <source>
        <dbReference type="Proteomes" id="UP000887578"/>
    </source>
</evidence>
<accession>A0A914QJZ6</accession>